<keyword evidence="2" id="KW-1185">Reference proteome</keyword>
<evidence type="ECO:0000313" key="2">
    <source>
        <dbReference type="Proteomes" id="UP000828390"/>
    </source>
</evidence>
<proteinExistence type="predicted"/>
<dbReference type="InterPro" id="IPR036908">
    <property type="entry name" value="RlpA-like_sf"/>
</dbReference>
<reference evidence="1" key="1">
    <citation type="journal article" date="2019" name="bioRxiv">
        <title>The Genome of the Zebra Mussel, Dreissena polymorpha: A Resource for Invasive Species Research.</title>
        <authorList>
            <person name="McCartney M.A."/>
            <person name="Auch B."/>
            <person name="Kono T."/>
            <person name="Mallez S."/>
            <person name="Zhang Y."/>
            <person name="Obille A."/>
            <person name="Becker A."/>
            <person name="Abrahante J.E."/>
            <person name="Garbe J."/>
            <person name="Badalamenti J.P."/>
            <person name="Herman A."/>
            <person name="Mangelson H."/>
            <person name="Liachko I."/>
            <person name="Sullivan S."/>
            <person name="Sone E.D."/>
            <person name="Koren S."/>
            <person name="Silverstein K.A.T."/>
            <person name="Beckman K.B."/>
            <person name="Gohl D.M."/>
        </authorList>
    </citation>
    <scope>NUCLEOTIDE SEQUENCE</scope>
    <source>
        <strain evidence="1">Duluth1</strain>
        <tissue evidence="1">Whole animal</tissue>
    </source>
</reference>
<sequence>MHIREIKCVLLPGGFVPAQGTGTAAGQTKVFMIANLCPVTQIPGNPNWCNQTGTNGINQYGYGWRFSLENGDNQISGMGWDNPEVTWEWANCDLGNLQDARTPTYYMYKQCECRGYGKRKG</sequence>
<dbReference type="EMBL" id="JAIWYP010000005">
    <property type="protein sequence ID" value="KAH3821259.1"/>
    <property type="molecule type" value="Genomic_DNA"/>
</dbReference>
<evidence type="ECO:0000313" key="1">
    <source>
        <dbReference type="EMBL" id="KAH3821259.1"/>
    </source>
</evidence>
<comment type="caution">
    <text evidence="1">The sequence shown here is derived from an EMBL/GenBank/DDBJ whole genome shotgun (WGS) entry which is preliminary data.</text>
</comment>
<accession>A0A9D4GQ22</accession>
<gene>
    <name evidence="1" type="ORF">DPMN_123022</name>
</gene>
<reference evidence="1" key="2">
    <citation type="submission" date="2020-11" db="EMBL/GenBank/DDBJ databases">
        <authorList>
            <person name="McCartney M.A."/>
            <person name="Auch B."/>
            <person name="Kono T."/>
            <person name="Mallez S."/>
            <person name="Becker A."/>
            <person name="Gohl D.M."/>
            <person name="Silverstein K.A.T."/>
            <person name="Koren S."/>
            <person name="Bechman K.B."/>
            <person name="Herman A."/>
            <person name="Abrahante J.E."/>
            <person name="Garbe J."/>
        </authorList>
    </citation>
    <scope>NUCLEOTIDE SEQUENCE</scope>
    <source>
        <strain evidence="1">Duluth1</strain>
        <tissue evidence="1">Whole animal</tissue>
    </source>
</reference>
<dbReference type="SUPFAM" id="SSF50685">
    <property type="entry name" value="Barwin-like endoglucanases"/>
    <property type="match status" value="1"/>
</dbReference>
<protein>
    <submittedName>
        <fullName evidence="1">Uncharacterized protein</fullName>
    </submittedName>
</protein>
<dbReference type="AlphaFoldDB" id="A0A9D4GQ22"/>
<organism evidence="1 2">
    <name type="scientific">Dreissena polymorpha</name>
    <name type="common">Zebra mussel</name>
    <name type="synonym">Mytilus polymorpha</name>
    <dbReference type="NCBI Taxonomy" id="45954"/>
    <lineage>
        <taxon>Eukaryota</taxon>
        <taxon>Metazoa</taxon>
        <taxon>Spiralia</taxon>
        <taxon>Lophotrochozoa</taxon>
        <taxon>Mollusca</taxon>
        <taxon>Bivalvia</taxon>
        <taxon>Autobranchia</taxon>
        <taxon>Heteroconchia</taxon>
        <taxon>Euheterodonta</taxon>
        <taxon>Imparidentia</taxon>
        <taxon>Neoheterodontei</taxon>
        <taxon>Myida</taxon>
        <taxon>Dreissenoidea</taxon>
        <taxon>Dreissenidae</taxon>
        <taxon>Dreissena</taxon>
    </lineage>
</organism>
<dbReference type="Pfam" id="PF22514">
    <property type="entry name" value="EXPB1_D1"/>
    <property type="match status" value="1"/>
</dbReference>
<dbReference type="Gene3D" id="2.40.40.10">
    <property type="entry name" value="RlpA-like domain"/>
    <property type="match status" value="1"/>
</dbReference>
<name>A0A9D4GQ22_DREPO</name>
<dbReference type="Proteomes" id="UP000828390">
    <property type="component" value="Unassembled WGS sequence"/>
</dbReference>